<evidence type="ECO:0000259" key="6">
    <source>
        <dbReference type="Pfam" id="PF19289"/>
    </source>
</evidence>
<dbReference type="InterPro" id="IPR051463">
    <property type="entry name" value="Peptidase_U62_metallo"/>
</dbReference>
<dbReference type="PANTHER" id="PTHR30624">
    <property type="entry name" value="UNCHARACTERIZED PROTEIN TLDD AND PMBA"/>
    <property type="match status" value="1"/>
</dbReference>
<evidence type="ECO:0000313" key="9">
    <source>
        <dbReference type="Proteomes" id="UP000316609"/>
    </source>
</evidence>
<dbReference type="EMBL" id="VBOY01000085">
    <property type="protein sequence ID" value="TMQ64490.1"/>
    <property type="molecule type" value="Genomic_DNA"/>
</dbReference>
<keyword evidence="3" id="KW-0378">Hydrolase</keyword>
<dbReference type="GO" id="GO:0008237">
    <property type="term" value="F:metallopeptidase activity"/>
    <property type="evidence" value="ECO:0007669"/>
    <property type="project" value="UniProtKB-KW"/>
</dbReference>
<dbReference type="FunFam" id="3.30.2290.10:FF:000003">
    <property type="entry name" value="Zinc-dependent protease, TldD/PmbA family"/>
    <property type="match status" value="1"/>
</dbReference>
<dbReference type="GO" id="GO:0006508">
    <property type="term" value="P:proteolysis"/>
    <property type="evidence" value="ECO:0007669"/>
    <property type="project" value="UniProtKB-KW"/>
</dbReference>
<evidence type="ECO:0000256" key="3">
    <source>
        <dbReference type="ARBA" id="ARBA00022801"/>
    </source>
</evidence>
<evidence type="ECO:0000256" key="2">
    <source>
        <dbReference type="ARBA" id="ARBA00022670"/>
    </source>
</evidence>
<comment type="similarity">
    <text evidence="1">Belongs to the peptidase U62 family.</text>
</comment>
<dbReference type="InterPro" id="IPR036059">
    <property type="entry name" value="TldD/PmbA_sf"/>
</dbReference>
<gene>
    <name evidence="8" type="ORF">E6K78_09055</name>
</gene>
<reference evidence="8 9" key="1">
    <citation type="journal article" date="2019" name="Nat. Microbiol.">
        <title>Mediterranean grassland soil C-N compound turnover is dependent on rainfall and depth, and is mediated by genomically divergent microorganisms.</title>
        <authorList>
            <person name="Diamond S."/>
            <person name="Andeer P.F."/>
            <person name="Li Z."/>
            <person name="Crits-Christoph A."/>
            <person name="Burstein D."/>
            <person name="Anantharaman K."/>
            <person name="Lane K.R."/>
            <person name="Thomas B.C."/>
            <person name="Pan C."/>
            <person name="Northen T.R."/>
            <person name="Banfield J.F."/>
        </authorList>
    </citation>
    <scope>NUCLEOTIDE SEQUENCE [LARGE SCALE GENOMIC DNA]</scope>
    <source>
        <strain evidence="8">WS_8</strain>
    </source>
</reference>
<dbReference type="Gene3D" id="3.30.2290.10">
    <property type="entry name" value="PmbA/TldD superfamily"/>
    <property type="match status" value="1"/>
</dbReference>
<sequence>MNSIADRALNAAQLAGASYADVRVVATRSQFLEVKNHRVSALQESTTHGLGVRVLAGGAWGFAASAVVDQREAERCAAEACRIARASAPFRRAPVVLDPLRPLEARYETPVAIDPFEVPLADKIELLARATNVMEGEPRVVVARGSMNFWEDRKLFASTEGRRIEQRIVHSGAGLSAAARSDDDLQWRSFPNSFGGHYEAAGYELIERFDLAGNAAATAATAAALLTAPQCPAGVSTVILDGSQVSLQIHESCGHPAELDRVLGHEANYAGTSFMTVEQCGRLQYGSPLVHLVADATAPRGLGTFGFDDEGVPAQKVDLVRNGRLVGYLTSRETAPLLGQGSNGTMRAESWAHLPIIRMTNINLEPGSGTLEELIASTEDGILMVTNRSWSIDDRRYNFQFGTEVGWEVRHGRRGRMLKNCTYTGVTPEFWKRCDAVCGPSEWEIWGTPTCGKGQPAQTMRTAQGAAPARFHDVQVGVGYGS</sequence>
<evidence type="ECO:0000256" key="1">
    <source>
        <dbReference type="ARBA" id="ARBA00005836"/>
    </source>
</evidence>
<dbReference type="GO" id="GO:0005829">
    <property type="term" value="C:cytosol"/>
    <property type="evidence" value="ECO:0007669"/>
    <property type="project" value="TreeGrafter"/>
</dbReference>
<dbReference type="PANTHER" id="PTHR30624:SF10">
    <property type="entry name" value="CONSERVED PROTEIN"/>
    <property type="match status" value="1"/>
</dbReference>
<evidence type="ECO:0000256" key="4">
    <source>
        <dbReference type="ARBA" id="ARBA00023049"/>
    </source>
</evidence>
<feature type="domain" description="Metalloprotease TldD/E C-terminal" evidence="6">
    <location>
        <begin position="235"/>
        <end position="452"/>
    </location>
</feature>
<evidence type="ECO:0000259" key="7">
    <source>
        <dbReference type="Pfam" id="PF19290"/>
    </source>
</evidence>
<dbReference type="Pfam" id="PF19289">
    <property type="entry name" value="PmbA_TldD_3rd"/>
    <property type="match status" value="1"/>
</dbReference>
<evidence type="ECO:0000259" key="5">
    <source>
        <dbReference type="Pfam" id="PF01523"/>
    </source>
</evidence>
<feature type="domain" description="Metalloprotease TldD/E N-terminal" evidence="5">
    <location>
        <begin position="20"/>
        <end position="84"/>
    </location>
</feature>
<dbReference type="SUPFAM" id="SSF111283">
    <property type="entry name" value="Putative modulator of DNA gyrase, PmbA/TldD"/>
    <property type="match status" value="1"/>
</dbReference>
<dbReference type="InterPro" id="IPR035068">
    <property type="entry name" value="TldD/PmbA_N"/>
</dbReference>
<dbReference type="Pfam" id="PF01523">
    <property type="entry name" value="PmbA_TldD_1st"/>
    <property type="match status" value="1"/>
</dbReference>
<dbReference type="InterPro" id="IPR002510">
    <property type="entry name" value="Metalloprtase-TldD/E_N"/>
</dbReference>
<evidence type="ECO:0000313" key="8">
    <source>
        <dbReference type="EMBL" id="TMQ64490.1"/>
    </source>
</evidence>
<comment type="caution">
    <text evidence="8">The sequence shown here is derived from an EMBL/GenBank/DDBJ whole genome shotgun (WGS) entry which is preliminary data.</text>
</comment>
<protein>
    <submittedName>
        <fullName evidence="8">TldD/PmbA family protein</fullName>
    </submittedName>
</protein>
<organism evidence="8 9">
    <name type="scientific">Eiseniibacteriota bacterium</name>
    <dbReference type="NCBI Taxonomy" id="2212470"/>
    <lineage>
        <taxon>Bacteria</taxon>
        <taxon>Candidatus Eiseniibacteriota</taxon>
    </lineage>
</organism>
<dbReference type="AlphaFoldDB" id="A0A538TLK3"/>
<dbReference type="InterPro" id="IPR045570">
    <property type="entry name" value="Metalloprtase-TldD/E_cen_dom"/>
</dbReference>
<dbReference type="Pfam" id="PF19290">
    <property type="entry name" value="PmbA_TldD_2nd"/>
    <property type="match status" value="1"/>
</dbReference>
<accession>A0A538TLK3</accession>
<feature type="domain" description="Metalloprotease TldD/E central" evidence="7">
    <location>
        <begin position="114"/>
        <end position="219"/>
    </location>
</feature>
<proteinExistence type="inferred from homology"/>
<name>A0A538TLK3_UNCEI</name>
<dbReference type="Proteomes" id="UP000316609">
    <property type="component" value="Unassembled WGS sequence"/>
</dbReference>
<dbReference type="InterPro" id="IPR045569">
    <property type="entry name" value="Metalloprtase-TldD/E_C"/>
</dbReference>
<keyword evidence="4" id="KW-0482">Metalloprotease</keyword>
<keyword evidence="2" id="KW-0645">Protease</keyword>